<dbReference type="Proteomes" id="UP000253090">
    <property type="component" value="Unassembled WGS sequence"/>
</dbReference>
<feature type="transmembrane region" description="Helical" evidence="3">
    <location>
        <begin position="79"/>
        <end position="99"/>
    </location>
</feature>
<feature type="transmembrane region" description="Helical" evidence="3">
    <location>
        <begin position="119"/>
        <end position="140"/>
    </location>
</feature>
<dbReference type="InterPro" id="IPR002656">
    <property type="entry name" value="Acyl_transf_3_dom"/>
</dbReference>
<proteinExistence type="inferred from homology"/>
<evidence type="ECO:0000259" key="4">
    <source>
        <dbReference type="Pfam" id="PF01757"/>
    </source>
</evidence>
<feature type="domain" description="Acyltransferase 3" evidence="4">
    <location>
        <begin position="9"/>
        <end position="327"/>
    </location>
</feature>
<comment type="caution">
    <text evidence="5">The sequence shown here is derived from an EMBL/GenBank/DDBJ whole genome shotgun (WGS) entry which is preliminary data.</text>
</comment>
<name>A0A369B4N9_9BACL</name>
<dbReference type="AlphaFoldDB" id="A0A369B4N9"/>
<feature type="transmembrane region" description="Helical" evidence="3">
    <location>
        <begin position="152"/>
        <end position="173"/>
    </location>
</feature>
<evidence type="ECO:0000313" key="6">
    <source>
        <dbReference type="Proteomes" id="UP000253090"/>
    </source>
</evidence>
<protein>
    <recommendedName>
        <fullName evidence="4">Acyltransferase 3 domain-containing protein</fullName>
    </recommendedName>
</protein>
<evidence type="ECO:0000313" key="5">
    <source>
        <dbReference type="EMBL" id="RCX16489.1"/>
    </source>
</evidence>
<dbReference type="Pfam" id="PF01757">
    <property type="entry name" value="Acyl_transf_3"/>
    <property type="match status" value="1"/>
</dbReference>
<gene>
    <name evidence="5" type="ORF">DFP94_112109</name>
</gene>
<keyword evidence="3" id="KW-0472">Membrane</keyword>
<comment type="similarity">
    <text evidence="2">Belongs to the acyltransferase 3 family.</text>
</comment>
<dbReference type="RefSeq" id="WP_114498429.1">
    <property type="nucleotide sequence ID" value="NZ_QPJW01000012.1"/>
</dbReference>
<comment type="subcellular location">
    <subcellularLocation>
        <location evidence="1">Membrane</location>
    </subcellularLocation>
</comment>
<evidence type="ECO:0000256" key="2">
    <source>
        <dbReference type="ARBA" id="ARBA00007400"/>
    </source>
</evidence>
<feature type="transmembrane region" description="Helical" evidence="3">
    <location>
        <begin position="210"/>
        <end position="230"/>
    </location>
</feature>
<feature type="transmembrane region" description="Helical" evidence="3">
    <location>
        <begin position="282"/>
        <end position="299"/>
    </location>
</feature>
<feature type="transmembrane region" description="Helical" evidence="3">
    <location>
        <begin position="42"/>
        <end position="67"/>
    </location>
</feature>
<feature type="transmembrane region" description="Helical" evidence="3">
    <location>
        <begin position="245"/>
        <end position="261"/>
    </location>
</feature>
<feature type="transmembrane region" description="Helical" evidence="3">
    <location>
        <begin position="12"/>
        <end position="30"/>
    </location>
</feature>
<dbReference type="EMBL" id="QPJW01000012">
    <property type="protein sequence ID" value="RCX16489.1"/>
    <property type="molecule type" value="Genomic_DNA"/>
</dbReference>
<evidence type="ECO:0000256" key="1">
    <source>
        <dbReference type="ARBA" id="ARBA00004370"/>
    </source>
</evidence>
<sequence>MAVRQRERAIDLFKGLLVFGMVYCHSLQFFSDPMIFPQGQKWIDLINLITFSGFVFSFGYVCQLAYYSKPLAEVWHRMLAAAFKTLLAFYISGTAYRLFIDKSPLEWETIQPILLLNDMPGWSEFLASFTYLIALGLLLFVPLKWLVGRKWVGFAAAGLLLLTTWIPYGYIHAAAWAPLLGTRDFASFPVLQYFPYYLLGMLFARYRIGWDWRVLAGAAIASGAFAWKWLSGADASLPERFPPSVWWIAGPALLLYGYYLLSRVMEKYPLPFMPLEAMGRNVLWFLVMSNVLIFALKSNQPLLLLGLLDTFWMELGLLAVIGFSIWIITKPARGAALINDTKK</sequence>
<keyword evidence="3" id="KW-1133">Transmembrane helix</keyword>
<keyword evidence="6" id="KW-1185">Reference proteome</keyword>
<accession>A0A369B4N9</accession>
<dbReference type="GO" id="GO:0016747">
    <property type="term" value="F:acyltransferase activity, transferring groups other than amino-acyl groups"/>
    <property type="evidence" value="ECO:0007669"/>
    <property type="project" value="InterPro"/>
</dbReference>
<organism evidence="5 6">
    <name type="scientific">Fontibacillus phaseoli</name>
    <dbReference type="NCBI Taxonomy" id="1416533"/>
    <lineage>
        <taxon>Bacteria</taxon>
        <taxon>Bacillati</taxon>
        <taxon>Bacillota</taxon>
        <taxon>Bacilli</taxon>
        <taxon>Bacillales</taxon>
        <taxon>Paenibacillaceae</taxon>
        <taxon>Fontibacillus</taxon>
    </lineage>
</organism>
<feature type="transmembrane region" description="Helical" evidence="3">
    <location>
        <begin position="311"/>
        <end position="329"/>
    </location>
</feature>
<keyword evidence="3" id="KW-0812">Transmembrane</keyword>
<reference evidence="5 6" key="1">
    <citation type="submission" date="2018-07" db="EMBL/GenBank/DDBJ databases">
        <title>Genomic Encyclopedia of Type Strains, Phase III (KMG-III): the genomes of soil and plant-associated and newly described type strains.</title>
        <authorList>
            <person name="Whitman W."/>
        </authorList>
    </citation>
    <scope>NUCLEOTIDE SEQUENCE [LARGE SCALE GENOMIC DNA]</scope>
    <source>
        <strain evidence="5 6">CECT 8333</strain>
    </source>
</reference>
<evidence type="ECO:0000256" key="3">
    <source>
        <dbReference type="SAM" id="Phobius"/>
    </source>
</evidence>
<feature type="transmembrane region" description="Helical" evidence="3">
    <location>
        <begin position="185"/>
        <end position="203"/>
    </location>
</feature>
<dbReference type="OrthoDB" id="2533487at2"/>